<dbReference type="InterPro" id="IPR005158">
    <property type="entry name" value="BTAD"/>
</dbReference>
<dbReference type="AlphaFoldDB" id="A0A0L0KC96"/>
<dbReference type="SMART" id="SM00862">
    <property type="entry name" value="Trans_reg_C"/>
    <property type="match status" value="1"/>
</dbReference>
<dbReference type="Pfam" id="PF13374">
    <property type="entry name" value="TPR_10"/>
    <property type="match status" value="1"/>
</dbReference>
<dbReference type="RefSeq" id="WP_107085518.1">
    <property type="nucleotide sequence ID" value="NZ_KQ257818.1"/>
</dbReference>
<comment type="similarity">
    <text evidence="1">Belongs to the AfsR/DnrI/RedD regulatory family.</text>
</comment>
<dbReference type="PANTHER" id="PTHR35807">
    <property type="entry name" value="TRANSCRIPTIONAL REGULATOR REDD-RELATED"/>
    <property type="match status" value="1"/>
</dbReference>
<keyword evidence="5 7" id="KW-0238">DNA-binding</keyword>
<dbReference type="PROSITE" id="PS51755">
    <property type="entry name" value="OMPR_PHOB"/>
    <property type="match status" value="1"/>
</dbReference>
<evidence type="ECO:0000256" key="6">
    <source>
        <dbReference type="ARBA" id="ARBA00023163"/>
    </source>
</evidence>
<dbReference type="Pfam" id="PF00931">
    <property type="entry name" value="NB-ARC"/>
    <property type="match status" value="1"/>
</dbReference>
<dbReference type="InterPro" id="IPR027417">
    <property type="entry name" value="P-loop_NTPase"/>
</dbReference>
<dbReference type="EMBL" id="JPPY01000096">
    <property type="protein sequence ID" value="KND35285.1"/>
    <property type="molecule type" value="Genomic_DNA"/>
</dbReference>
<keyword evidence="3" id="KW-0902">Two-component regulatory system</keyword>
<proteinExistence type="inferred from homology"/>
<keyword evidence="4" id="KW-0805">Transcription regulation</keyword>
<dbReference type="Gene3D" id="1.10.8.430">
    <property type="entry name" value="Helical domain of apoptotic protease-activating factors"/>
    <property type="match status" value="1"/>
</dbReference>
<sequence>MAYGKPEDVRFNILGSLEGWHGDRRLKLGSPTQERVLVTLLLEPDRMVPVSRLVAAAWDDEPPQTASHQVRKAVAALRTRIPGGADLIVTDGTGYRAVLADGQLDLHEFNHRTRRAREASAVGQLTEAVEELRAAVDLWRGPVLAGAGGSLLAAASAALEERHMAVAEQYHELRLELGEAGELVGSLRELIASHPLREALRGQLMLALYRSGRQAEALEEFARVRELLVEELGIDPGAELTRLYEAILRDSPEVAPRSPTVRRALNGTAAAGSTASGAASEPSAAGAVAVGPAPDAKPAEAPRTLPYDLPDFTGRQAELERIVTAGRTPGRGAARLVGVDGMGGSGKTALAVHTAHRLAEEYPDGQLFVDLRGFSPGEKPQEAGPVVDSLLRSLGVPDDRMPEGIERRLALWQQLSAKRRLLLVLDNAVDAAQIRPLLPASEGCLVLLTSRMRMLDLDGAEWLSLELLSPADSTALLERTLGADRVAAEAEAAEQLVKLCGGLPLALRITAARLRNRPRWTLQYLVDRLADETRRLYELSTGERSVEATLRLSYQAMEEPRRAAFRLLAEHPGSTLDVHSVAALLDGCVRTAEDILEHLLDIHLLDQPEMGLYSFHDLVRTYALGLRGDEDDSAGALRRLVSYYVAATEAACDALFPGRTRYEADTDQPAWRVPEFVTAEQALGWFRQEHDALRAVVERAGVAGLHRDTVVLSRNLMFCLNLLGRHEEFGAAARGAVASARVLGDPLLLRVSLGNLGIAHWWLGAFQDGIEAAGEALGLEGGDRATEAFCLDVLGLLHSALGNFERARAYLEQGIALHRELGSARMEAEALANLSSVLTWSGRYAQAAVLAARATELNRRLGERGNEITSLTWLALAHLGLGESERGRVCLAQALELCDESLQPGNVALVHAHWALLCQRRGQEREAREFAEQALELVSSRGTSLRRAAVANVVGVVRRLQGEPERALELHRRAHQLASTLGYRIETARAAAGMGEVMAALGDREAAAEHRAAAGELFDAMGVLEVGRGM</sequence>
<dbReference type="PRINTS" id="PR00364">
    <property type="entry name" value="DISEASERSIST"/>
</dbReference>
<reference evidence="11" key="1">
    <citation type="submission" date="2014-07" db="EMBL/GenBank/DDBJ databases">
        <title>Genome sequencing of plant-pathogenic Streptomyces species.</title>
        <authorList>
            <person name="Harrison J."/>
            <person name="Sapp M."/>
            <person name="Thwaites R."/>
            <person name="Studholme D.J."/>
        </authorList>
    </citation>
    <scope>NUCLEOTIDE SEQUENCE [LARGE SCALE GENOMIC DNA]</scope>
    <source>
        <strain evidence="11">NCPPB 4445</strain>
    </source>
</reference>
<dbReference type="Gene3D" id="1.25.40.10">
    <property type="entry name" value="Tetratricopeptide repeat domain"/>
    <property type="match status" value="3"/>
</dbReference>
<dbReference type="InterPro" id="IPR011990">
    <property type="entry name" value="TPR-like_helical_dom_sf"/>
</dbReference>
<dbReference type="Gene3D" id="1.10.10.10">
    <property type="entry name" value="Winged helix-like DNA-binding domain superfamily/Winged helix DNA-binding domain"/>
    <property type="match status" value="1"/>
</dbReference>
<organism evidence="10 11">
    <name type="scientific">Streptomyces acidiscabies</name>
    <dbReference type="NCBI Taxonomy" id="42234"/>
    <lineage>
        <taxon>Bacteria</taxon>
        <taxon>Bacillati</taxon>
        <taxon>Actinomycetota</taxon>
        <taxon>Actinomycetes</taxon>
        <taxon>Kitasatosporales</taxon>
        <taxon>Streptomycetaceae</taxon>
        <taxon>Streptomyces</taxon>
    </lineage>
</organism>
<keyword evidence="2" id="KW-0677">Repeat</keyword>
<dbReference type="SMART" id="SM01043">
    <property type="entry name" value="BTAD"/>
    <property type="match status" value="1"/>
</dbReference>
<dbReference type="SUPFAM" id="SSF52540">
    <property type="entry name" value="P-loop containing nucleoside triphosphate hydrolases"/>
    <property type="match status" value="1"/>
</dbReference>
<dbReference type="InterPro" id="IPR036388">
    <property type="entry name" value="WH-like_DNA-bd_sf"/>
</dbReference>
<protein>
    <submittedName>
        <fullName evidence="10">AfsR family transcriptional regulator</fullName>
    </submittedName>
</protein>
<dbReference type="GO" id="GO:0006355">
    <property type="term" value="P:regulation of DNA-templated transcription"/>
    <property type="evidence" value="ECO:0007669"/>
    <property type="project" value="InterPro"/>
</dbReference>
<dbReference type="SUPFAM" id="SSF48452">
    <property type="entry name" value="TPR-like"/>
    <property type="match status" value="3"/>
</dbReference>
<evidence type="ECO:0000259" key="9">
    <source>
        <dbReference type="PROSITE" id="PS51755"/>
    </source>
</evidence>
<dbReference type="Proteomes" id="UP000037151">
    <property type="component" value="Unassembled WGS sequence"/>
</dbReference>
<keyword evidence="6" id="KW-0804">Transcription</keyword>
<dbReference type="Pfam" id="PF03704">
    <property type="entry name" value="BTAD"/>
    <property type="match status" value="1"/>
</dbReference>
<evidence type="ECO:0000256" key="4">
    <source>
        <dbReference type="ARBA" id="ARBA00023015"/>
    </source>
</evidence>
<dbReference type="SMART" id="SM00028">
    <property type="entry name" value="TPR"/>
    <property type="match status" value="7"/>
</dbReference>
<dbReference type="PATRIC" id="fig|42234.21.peg.3075"/>
<evidence type="ECO:0000313" key="11">
    <source>
        <dbReference type="Proteomes" id="UP000037151"/>
    </source>
</evidence>
<dbReference type="GO" id="GO:0043531">
    <property type="term" value="F:ADP binding"/>
    <property type="evidence" value="ECO:0007669"/>
    <property type="project" value="InterPro"/>
</dbReference>
<dbReference type="Gene3D" id="3.40.50.300">
    <property type="entry name" value="P-loop containing nucleotide triphosphate hydrolases"/>
    <property type="match status" value="1"/>
</dbReference>
<dbReference type="InterPro" id="IPR001867">
    <property type="entry name" value="OmpR/PhoB-type_DNA-bd"/>
</dbReference>
<dbReference type="InterPro" id="IPR051677">
    <property type="entry name" value="AfsR-DnrI-RedD_regulator"/>
</dbReference>
<comment type="caution">
    <text evidence="10">The sequence shown here is derived from an EMBL/GenBank/DDBJ whole genome shotgun (WGS) entry which is preliminary data.</text>
</comment>
<dbReference type="GO" id="GO:0003677">
    <property type="term" value="F:DNA binding"/>
    <property type="evidence" value="ECO:0007669"/>
    <property type="project" value="UniProtKB-UniRule"/>
</dbReference>
<dbReference type="InterPro" id="IPR042197">
    <property type="entry name" value="Apaf_helical"/>
</dbReference>
<feature type="DNA-binding region" description="OmpR/PhoB-type" evidence="7">
    <location>
        <begin position="1"/>
        <end position="99"/>
    </location>
</feature>
<evidence type="ECO:0000256" key="7">
    <source>
        <dbReference type="PROSITE-ProRule" id="PRU01091"/>
    </source>
</evidence>
<feature type="compositionally biased region" description="Low complexity" evidence="8">
    <location>
        <begin position="286"/>
        <end position="296"/>
    </location>
</feature>
<accession>A0A0L0KC96</accession>
<dbReference type="SUPFAM" id="SSF46894">
    <property type="entry name" value="C-terminal effector domain of the bipartite response regulators"/>
    <property type="match status" value="1"/>
</dbReference>
<dbReference type="CDD" id="cd15831">
    <property type="entry name" value="BTAD"/>
    <property type="match status" value="1"/>
</dbReference>
<evidence type="ECO:0000256" key="5">
    <source>
        <dbReference type="ARBA" id="ARBA00023125"/>
    </source>
</evidence>
<evidence type="ECO:0000256" key="1">
    <source>
        <dbReference type="ARBA" id="ARBA00005820"/>
    </source>
</evidence>
<dbReference type="InterPro" id="IPR016032">
    <property type="entry name" value="Sig_transdc_resp-reg_C-effctor"/>
</dbReference>
<feature type="region of interest" description="Disordered" evidence="8">
    <location>
        <begin position="286"/>
        <end position="311"/>
    </location>
</feature>
<dbReference type="PANTHER" id="PTHR35807:SF1">
    <property type="entry name" value="TRANSCRIPTIONAL REGULATOR REDD"/>
    <property type="match status" value="1"/>
</dbReference>
<dbReference type="GO" id="GO:0000160">
    <property type="term" value="P:phosphorelay signal transduction system"/>
    <property type="evidence" value="ECO:0007669"/>
    <property type="project" value="UniProtKB-KW"/>
</dbReference>
<feature type="domain" description="OmpR/PhoB-type" evidence="9">
    <location>
        <begin position="1"/>
        <end position="99"/>
    </location>
</feature>
<evidence type="ECO:0000256" key="2">
    <source>
        <dbReference type="ARBA" id="ARBA00022737"/>
    </source>
</evidence>
<evidence type="ECO:0000313" key="10">
    <source>
        <dbReference type="EMBL" id="KND35285.1"/>
    </source>
</evidence>
<gene>
    <name evidence="10" type="ORF">IQ63_14925</name>
</gene>
<name>A0A0L0KC96_9ACTN</name>
<evidence type="ECO:0000256" key="8">
    <source>
        <dbReference type="SAM" id="MobiDB-lite"/>
    </source>
</evidence>
<dbReference type="InterPro" id="IPR002182">
    <property type="entry name" value="NB-ARC"/>
</dbReference>
<dbReference type="InterPro" id="IPR019734">
    <property type="entry name" value="TPR_rpt"/>
</dbReference>
<evidence type="ECO:0000256" key="3">
    <source>
        <dbReference type="ARBA" id="ARBA00023012"/>
    </source>
</evidence>